<dbReference type="RefSeq" id="WP_150414563.1">
    <property type="nucleotide sequence ID" value="NZ_VYQF01000002.1"/>
</dbReference>
<dbReference type="Gene3D" id="2.40.30.60">
    <property type="entry name" value="RimM"/>
    <property type="match status" value="1"/>
</dbReference>
<keyword evidence="4 5" id="KW-0143">Chaperone</keyword>
<comment type="caution">
    <text evidence="8">The sequence shown here is derived from an EMBL/GenBank/DDBJ whole genome shotgun (WGS) entry which is preliminary data.</text>
</comment>
<evidence type="ECO:0000259" key="6">
    <source>
        <dbReference type="Pfam" id="PF01782"/>
    </source>
</evidence>
<comment type="function">
    <text evidence="5">An accessory protein needed during the final step in the assembly of 30S ribosomal subunit, possibly for assembly of the head region. Essential for efficient processing of 16S rRNA. May be needed both before and after RbfA during the maturation of 16S rRNA. It has affinity for free ribosomal 30S subunits but not for 70S ribosomes.</text>
</comment>
<comment type="subunit">
    <text evidence="5">Binds ribosomal protein uS19.</text>
</comment>
<comment type="domain">
    <text evidence="5">The PRC barrel domain binds ribosomal protein uS19.</text>
</comment>
<dbReference type="GO" id="GO:0005737">
    <property type="term" value="C:cytoplasm"/>
    <property type="evidence" value="ECO:0007669"/>
    <property type="project" value="UniProtKB-SubCell"/>
</dbReference>
<name>A0A5J5IG23_9BACT</name>
<keyword evidence="1 5" id="KW-0963">Cytoplasm</keyword>
<feature type="domain" description="Ribosome maturation factor RimM PRC barrel" evidence="7">
    <location>
        <begin position="102"/>
        <end position="166"/>
    </location>
</feature>
<dbReference type="Gene3D" id="2.30.30.240">
    <property type="entry name" value="PRC-barrel domain"/>
    <property type="match status" value="1"/>
</dbReference>
<comment type="subcellular location">
    <subcellularLocation>
        <location evidence="5">Cytoplasm</location>
    </subcellularLocation>
</comment>
<dbReference type="PANTHER" id="PTHR33692">
    <property type="entry name" value="RIBOSOME MATURATION FACTOR RIMM"/>
    <property type="match status" value="1"/>
</dbReference>
<evidence type="ECO:0000259" key="7">
    <source>
        <dbReference type="Pfam" id="PF24986"/>
    </source>
</evidence>
<dbReference type="SUPFAM" id="SSF50447">
    <property type="entry name" value="Translation proteins"/>
    <property type="match status" value="1"/>
</dbReference>
<dbReference type="InterPro" id="IPR002676">
    <property type="entry name" value="RimM_N"/>
</dbReference>
<gene>
    <name evidence="5 8" type="primary">rimM</name>
    <name evidence="8" type="ORF">FW778_09980</name>
</gene>
<evidence type="ECO:0000256" key="2">
    <source>
        <dbReference type="ARBA" id="ARBA00022517"/>
    </source>
</evidence>
<keyword evidence="3 5" id="KW-0698">rRNA processing</keyword>
<protein>
    <recommendedName>
        <fullName evidence="5">Ribosome maturation factor RimM</fullName>
    </recommendedName>
</protein>
<evidence type="ECO:0000313" key="8">
    <source>
        <dbReference type="EMBL" id="KAA9039154.1"/>
    </source>
</evidence>
<proteinExistence type="inferred from homology"/>
<feature type="domain" description="RimM N-terminal" evidence="6">
    <location>
        <begin position="7"/>
        <end position="86"/>
    </location>
</feature>
<evidence type="ECO:0000256" key="3">
    <source>
        <dbReference type="ARBA" id="ARBA00022552"/>
    </source>
</evidence>
<dbReference type="InterPro" id="IPR009000">
    <property type="entry name" value="Transl_B-barrel_sf"/>
</dbReference>
<dbReference type="InterPro" id="IPR036976">
    <property type="entry name" value="RimM_N_sf"/>
</dbReference>
<reference evidence="8 9" key="1">
    <citation type="submission" date="2019-09" db="EMBL/GenBank/DDBJ databases">
        <title>Draft genome sequence of Ginsengibacter sp. BR5-29.</title>
        <authorList>
            <person name="Im W.-T."/>
        </authorList>
    </citation>
    <scope>NUCLEOTIDE SEQUENCE [LARGE SCALE GENOMIC DNA]</scope>
    <source>
        <strain evidence="8 9">BR5-29</strain>
    </source>
</reference>
<dbReference type="Proteomes" id="UP000326903">
    <property type="component" value="Unassembled WGS sequence"/>
</dbReference>
<dbReference type="SUPFAM" id="SSF50346">
    <property type="entry name" value="PRC-barrel domain"/>
    <property type="match status" value="1"/>
</dbReference>
<dbReference type="EMBL" id="VYQF01000002">
    <property type="protein sequence ID" value="KAA9039154.1"/>
    <property type="molecule type" value="Genomic_DNA"/>
</dbReference>
<dbReference type="InterPro" id="IPR056792">
    <property type="entry name" value="PRC_RimM"/>
</dbReference>
<organism evidence="8 9">
    <name type="scientific">Ginsengibacter hankyongi</name>
    <dbReference type="NCBI Taxonomy" id="2607284"/>
    <lineage>
        <taxon>Bacteria</taxon>
        <taxon>Pseudomonadati</taxon>
        <taxon>Bacteroidota</taxon>
        <taxon>Chitinophagia</taxon>
        <taxon>Chitinophagales</taxon>
        <taxon>Chitinophagaceae</taxon>
        <taxon>Ginsengibacter</taxon>
    </lineage>
</organism>
<keyword evidence="2 5" id="KW-0690">Ribosome biogenesis</keyword>
<dbReference type="AlphaFoldDB" id="A0A5J5IG23"/>
<dbReference type="HAMAP" id="MF_00014">
    <property type="entry name" value="Ribosome_mat_RimM"/>
    <property type="match status" value="1"/>
</dbReference>
<dbReference type="Pfam" id="PF24986">
    <property type="entry name" value="PRC_RimM"/>
    <property type="match status" value="1"/>
</dbReference>
<dbReference type="GO" id="GO:0005840">
    <property type="term" value="C:ribosome"/>
    <property type="evidence" value="ECO:0007669"/>
    <property type="project" value="InterPro"/>
</dbReference>
<sequence length="173" mass="19678">MNNYFKIGRLAATFGLEGQLILEHSLGKKTSLKGLEHIFIEETNDSFLPYFIAAAKIKNDKEIYIKLEGISSKEDARKLIKREVWLIESDFKKFSASAAPISLLGFMVVNEDSELGEVVEVIEQPHQVLCKIMLNGKEALIPLHEDSLEKIDKKNRKLYLNLPEGLLDIYRDA</sequence>
<dbReference type="PANTHER" id="PTHR33692:SF1">
    <property type="entry name" value="RIBOSOME MATURATION FACTOR RIMM"/>
    <property type="match status" value="1"/>
</dbReference>
<dbReference type="GO" id="GO:0043022">
    <property type="term" value="F:ribosome binding"/>
    <property type="evidence" value="ECO:0007669"/>
    <property type="project" value="InterPro"/>
</dbReference>
<keyword evidence="9" id="KW-1185">Reference proteome</keyword>
<dbReference type="Pfam" id="PF01782">
    <property type="entry name" value="RimM"/>
    <property type="match status" value="1"/>
</dbReference>
<evidence type="ECO:0000256" key="4">
    <source>
        <dbReference type="ARBA" id="ARBA00023186"/>
    </source>
</evidence>
<dbReference type="InterPro" id="IPR011961">
    <property type="entry name" value="RimM"/>
</dbReference>
<dbReference type="GO" id="GO:0042274">
    <property type="term" value="P:ribosomal small subunit biogenesis"/>
    <property type="evidence" value="ECO:0007669"/>
    <property type="project" value="UniProtKB-UniRule"/>
</dbReference>
<evidence type="ECO:0000256" key="1">
    <source>
        <dbReference type="ARBA" id="ARBA00022490"/>
    </source>
</evidence>
<evidence type="ECO:0000313" key="9">
    <source>
        <dbReference type="Proteomes" id="UP000326903"/>
    </source>
</evidence>
<comment type="similarity">
    <text evidence="5">Belongs to the RimM family.</text>
</comment>
<evidence type="ECO:0000256" key="5">
    <source>
        <dbReference type="HAMAP-Rule" id="MF_00014"/>
    </source>
</evidence>
<dbReference type="InterPro" id="IPR011033">
    <property type="entry name" value="PRC_barrel-like_sf"/>
</dbReference>
<accession>A0A5J5IG23</accession>
<dbReference type="GO" id="GO:0006364">
    <property type="term" value="P:rRNA processing"/>
    <property type="evidence" value="ECO:0007669"/>
    <property type="project" value="UniProtKB-UniRule"/>
</dbReference>
<dbReference type="NCBIfam" id="TIGR02273">
    <property type="entry name" value="16S_RimM"/>
    <property type="match status" value="1"/>
</dbReference>